<dbReference type="SMART" id="SM01125">
    <property type="entry name" value="DCP2"/>
    <property type="match status" value="1"/>
</dbReference>
<reference evidence="10 11" key="1">
    <citation type="journal article" date="2012" name="Nucleic Acids Res.">
        <title>Sequencing of the smallest Apicomplexan genome from the human pathogen Babesia microti.</title>
        <authorList>
            <person name="Cornillot E."/>
            <person name="Hadj-Kaddour K."/>
            <person name="Dassouli A."/>
            <person name="Noel B."/>
            <person name="Ranwez V."/>
            <person name="Vacherie B."/>
            <person name="Augagneur Y."/>
            <person name="Bres V."/>
            <person name="Duclos A."/>
            <person name="Randazzo S."/>
            <person name="Carcy B."/>
            <person name="Debierre-Grockiego F."/>
            <person name="Delbecq S."/>
            <person name="Moubri-Menage K."/>
            <person name="Shams-Eldin H."/>
            <person name="Usmani-Brown S."/>
            <person name="Bringaud F."/>
            <person name="Wincker P."/>
            <person name="Vivares C.P."/>
            <person name="Schwarz R.T."/>
            <person name="Schetters T.P."/>
            <person name="Krause P.J."/>
            <person name="Gorenflot A."/>
            <person name="Berry V."/>
            <person name="Barbe V."/>
            <person name="Ben Mamoun C."/>
        </authorList>
    </citation>
    <scope>NUCLEOTIDE SEQUENCE [LARGE SCALE GENOMIC DNA]</scope>
    <source>
        <strain evidence="10 11">RI</strain>
    </source>
</reference>
<evidence type="ECO:0000256" key="5">
    <source>
        <dbReference type="ARBA" id="ARBA00022723"/>
    </source>
</evidence>
<evidence type="ECO:0000256" key="2">
    <source>
        <dbReference type="ARBA" id="ARBA00004496"/>
    </source>
</evidence>
<dbReference type="GO" id="GO:0140933">
    <property type="term" value="F:5'-(N(7)-methylguanosine 5'-triphospho)-[mRNA] hydrolase activity"/>
    <property type="evidence" value="ECO:0007669"/>
    <property type="project" value="UniProtKB-EC"/>
</dbReference>
<organism evidence="10 11">
    <name type="scientific">Babesia microti (strain RI)</name>
    <dbReference type="NCBI Taxonomy" id="1133968"/>
    <lineage>
        <taxon>Eukaryota</taxon>
        <taxon>Sar</taxon>
        <taxon>Alveolata</taxon>
        <taxon>Apicomplexa</taxon>
        <taxon>Aconoidasida</taxon>
        <taxon>Piroplasmida</taxon>
        <taxon>Babesiidae</taxon>
        <taxon>Babesia</taxon>
    </lineage>
</organism>
<dbReference type="InterPro" id="IPR015797">
    <property type="entry name" value="NUDIX_hydrolase-like_dom_sf"/>
</dbReference>
<evidence type="ECO:0000313" key="11">
    <source>
        <dbReference type="Proteomes" id="UP000002899"/>
    </source>
</evidence>
<dbReference type="InterPro" id="IPR036189">
    <property type="entry name" value="DCP2_BoxA_sf"/>
</dbReference>
<feature type="domain" description="Nudix hydrolase" evidence="9">
    <location>
        <begin position="105"/>
        <end position="235"/>
    </location>
</feature>
<keyword evidence="5" id="KW-0479">Metal-binding</keyword>
<dbReference type="PROSITE" id="PS51462">
    <property type="entry name" value="NUDIX"/>
    <property type="match status" value="1"/>
</dbReference>
<evidence type="ECO:0000256" key="7">
    <source>
        <dbReference type="ARBA" id="ARBA00022884"/>
    </source>
</evidence>
<dbReference type="Proteomes" id="UP000002899">
    <property type="component" value="Chromosome I"/>
</dbReference>
<dbReference type="GO" id="GO:0000290">
    <property type="term" value="P:deadenylation-dependent decapping of nuclear-transcribed mRNA"/>
    <property type="evidence" value="ECO:0007669"/>
    <property type="project" value="InterPro"/>
</dbReference>
<keyword evidence="7" id="KW-0694">RNA-binding</keyword>
<keyword evidence="11" id="KW-1185">Reference proteome</keyword>
<evidence type="ECO:0000259" key="9">
    <source>
        <dbReference type="PROSITE" id="PS51462"/>
    </source>
</evidence>
<protein>
    <submittedName>
        <fullName evidence="10">mRNA-decapping enzyme subunit 2</fullName>
        <ecNumber evidence="10">3.6.1.62</ecNumber>
    </submittedName>
</protein>
<dbReference type="CDD" id="cd03672">
    <property type="entry name" value="NUDIX_Dcp2p_Nudt20"/>
    <property type="match status" value="1"/>
</dbReference>
<dbReference type="PANTHER" id="PTHR23114:SF17">
    <property type="entry name" value="M7GPPPN-MRNA HYDROLASE"/>
    <property type="match status" value="1"/>
</dbReference>
<evidence type="ECO:0000256" key="8">
    <source>
        <dbReference type="ARBA" id="ARBA00023211"/>
    </source>
</evidence>
<dbReference type="PANTHER" id="PTHR23114">
    <property type="entry name" value="M7GPPPN-MRNA HYDROLASE"/>
    <property type="match status" value="1"/>
</dbReference>
<keyword evidence="8" id="KW-0464">Manganese</keyword>
<dbReference type="RefSeq" id="XP_012647524.1">
    <property type="nucleotide sequence ID" value="XM_012792070.1"/>
</dbReference>
<dbReference type="Gene3D" id="3.90.79.10">
    <property type="entry name" value="Nucleoside Triphosphate Pyrophosphohydrolase"/>
    <property type="match status" value="1"/>
</dbReference>
<dbReference type="PROSITE" id="PS00893">
    <property type="entry name" value="NUDIX_BOX"/>
    <property type="match status" value="1"/>
</dbReference>
<comment type="subcellular location">
    <subcellularLocation>
        <location evidence="2">Cytoplasm</location>
    </subcellularLocation>
</comment>
<evidence type="ECO:0000256" key="6">
    <source>
        <dbReference type="ARBA" id="ARBA00022801"/>
    </source>
</evidence>
<evidence type="ECO:0000256" key="1">
    <source>
        <dbReference type="ARBA" id="ARBA00001936"/>
    </source>
</evidence>
<dbReference type="VEuPathDB" id="PiroplasmaDB:BMR1_01G02280"/>
<comment type="cofactor">
    <cofactor evidence="1">
        <name>Mn(2+)</name>
        <dbReference type="ChEBI" id="CHEBI:29035"/>
    </cofactor>
</comment>
<proteinExistence type="inferred from homology"/>
<dbReference type="Gene3D" id="1.10.10.1050">
    <property type="entry name" value="Dcp2, box A domain"/>
    <property type="match status" value="1"/>
</dbReference>
<reference evidence="10 11" key="3">
    <citation type="journal article" date="2016" name="Sci. Rep.">
        <title>Genome-wide diversity and gene expression profiling of Babesia microti isolates identify polymorphic genes that mediate host-pathogen interactions.</title>
        <authorList>
            <person name="Silva J.C."/>
            <person name="Cornillot E."/>
            <person name="McCracken C."/>
            <person name="Usmani-Brown S."/>
            <person name="Dwivedi A."/>
            <person name="Ifeonu O.O."/>
            <person name="Crabtree J."/>
            <person name="Gotia H.T."/>
            <person name="Virji A.Z."/>
            <person name="Reynes C."/>
            <person name="Colinge J."/>
            <person name="Kumar V."/>
            <person name="Lawres L."/>
            <person name="Pazzi J.E."/>
            <person name="Pablo J.V."/>
            <person name="Hung C."/>
            <person name="Brancato J."/>
            <person name="Kumari P."/>
            <person name="Orvis J."/>
            <person name="Tretina K."/>
            <person name="Chibucos M."/>
            <person name="Ott S."/>
            <person name="Sadzewicz L."/>
            <person name="Sengamalay N."/>
            <person name="Shetty A.C."/>
            <person name="Su Q."/>
            <person name="Tallon L."/>
            <person name="Fraser C.M."/>
            <person name="Frutos R."/>
            <person name="Molina D.M."/>
            <person name="Krause P.J."/>
            <person name="Ben Mamoun C."/>
        </authorList>
    </citation>
    <scope>NUCLEOTIDE SEQUENCE [LARGE SCALE GENOMIC DNA]</scope>
    <source>
        <strain evidence="10 11">RI</strain>
    </source>
</reference>
<reference evidence="10 11" key="2">
    <citation type="journal article" date="2013" name="PLoS ONE">
        <title>Whole genome mapping and re-organization of the nuclear and mitochondrial genomes of Babesia microti isolates.</title>
        <authorList>
            <person name="Cornillot E."/>
            <person name="Dassouli A."/>
            <person name="Garg A."/>
            <person name="Pachikara N."/>
            <person name="Randazzo S."/>
            <person name="Depoix D."/>
            <person name="Carcy B."/>
            <person name="Delbecq S."/>
            <person name="Frutos R."/>
            <person name="Silva J.C."/>
            <person name="Sutton R."/>
            <person name="Krause P.J."/>
            <person name="Mamoun C.B."/>
        </authorList>
    </citation>
    <scope>NUCLEOTIDE SEQUENCE [LARGE SCALE GENOMIC DNA]</scope>
    <source>
        <strain evidence="10 11">RI</strain>
    </source>
</reference>
<dbReference type="Pfam" id="PF05026">
    <property type="entry name" value="DCP2"/>
    <property type="match status" value="1"/>
</dbReference>
<dbReference type="GO" id="GO:0003723">
    <property type="term" value="F:RNA binding"/>
    <property type="evidence" value="ECO:0007669"/>
    <property type="project" value="UniProtKB-KW"/>
</dbReference>
<name>I7IPF6_BABMR</name>
<dbReference type="GO" id="GO:0030145">
    <property type="term" value="F:manganese ion binding"/>
    <property type="evidence" value="ECO:0007669"/>
    <property type="project" value="InterPro"/>
</dbReference>
<comment type="similarity">
    <text evidence="3">Belongs to the Nudix hydrolase family. DCP2 subfamily.</text>
</comment>
<gene>
    <name evidence="10" type="ORF">BMR1_01G02280</name>
</gene>
<sequence>MVLDELKSRSSDPALLERALLDCYGRFLVNIPEEEYHNPVRLCFHIQEAWWWYIDHWLQKYPCLLANYSLKSFIRLVSIDCELIRAVIGKVNLKQVENDWRQYRSKIPVRGGILINKRLDKVLLVRGFDSLQWTFPRGKADEQEDDTKCAIREIREETGIDVSKLIDPKCYLELFLNGRSVKLFIVFNVNELVNHKPLLVNEISECRWVSISLLRKKNNNIIKTFNVTEFIPDLVSFINKYRQKSRYKQTHNNNETIDKCSKSTKSDIDMNLGKGKWKPEDMFRINCEKFGVVSTYNIEHYNTVSKIPQKKADIRLDGYKLIPSKPNKVDLFYPCQKLMRANSIKEMENISQKVNKMKIEENCCYNNNNGDHFSDVSSENTDNNAIESLIQKSINLNFQKIKNKTIQNGSTPTICKRDKFKNGSMKSYDNICGGNENKVKCVNNWVENKYDVEAIKPFQFIMPYHSVLQSFIRYIK</sequence>
<evidence type="ECO:0000256" key="4">
    <source>
        <dbReference type="ARBA" id="ARBA00022490"/>
    </source>
</evidence>
<evidence type="ECO:0000313" key="10">
    <source>
        <dbReference type="EMBL" id="CCF72915.1"/>
    </source>
</evidence>
<dbReference type="OrthoDB" id="365787at2759"/>
<dbReference type="InterPro" id="IPR007722">
    <property type="entry name" value="DCP2_BoxA"/>
</dbReference>
<dbReference type="Pfam" id="PF00293">
    <property type="entry name" value="NUDIX"/>
    <property type="match status" value="1"/>
</dbReference>
<dbReference type="SUPFAM" id="SSF140586">
    <property type="entry name" value="Dcp2 domain-like"/>
    <property type="match status" value="1"/>
</dbReference>
<keyword evidence="6 10" id="KW-0378">Hydrolase</keyword>
<dbReference type="InterPro" id="IPR044099">
    <property type="entry name" value="Dcp2_NUDIX"/>
</dbReference>
<dbReference type="InterPro" id="IPR020084">
    <property type="entry name" value="NUDIX_hydrolase_CS"/>
</dbReference>
<dbReference type="AlphaFoldDB" id="I7IPF6"/>
<dbReference type="EC" id="3.6.1.62" evidence="10"/>
<dbReference type="KEGG" id="bmic:BMR1_01G02280"/>
<dbReference type="EMBL" id="FO082871">
    <property type="protein sequence ID" value="CCF72915.1"/>
    <property type="molecule type" value="Genomic_DNA"/>
</dbReference>
<dbReference type="GO" id="GO:0000184">
    <property type="term" value="P:nuclear-transcribed mRNA catabolic process, nonsense-mediated decay"/>
    <property type="evidence" value="ECO:0007669"/>
    <property type="project" value="InterPro"/>
</dbReference>
<keyword evidence="4" id="KW-0963">Cytoplasm</keyword>
<accession>I7IPF6</accession>
<dbReference type="GO" id="GO:0005737">
    <property type="term" value="C:cytoplasm"/>
    <property type="evidence" value="ECO:0007669"/>
    <property type="project" value="UniProtKB-SubCell"/>
</dbReference>
<dbReference type="SUPFAM" id="SSF55811">
    <property type="entry name" value="Nudix"/>
    <property type="match status" value="1"/>
</dbReference>
<evidence type="ECO:0000256" key="3">
    <source>
        <dbReference type="ARBA" id="ARBA00005279"/>
    </source>
</evidence>
<dbReference type="GeneID" id="24423531"/>
<dbReference type="InterPro" id="IPR000086">
    <property type="entry name" value="NUDIX_hydrolase_dom"/>
</dbReference>